<evidence type="ECO:0000313" key="10">
    <source>
        <dbReference type="EMBL" id="HIW87650.1"/>
    </source>
</evidence>
<evidence type="ECO:0000256" key="7">
    <source>
        <dbReference type="HAMAP-Rule" id="MF_00203"/>
    </source>
</evidence>
<dbReference type="SUPFAM" id="SSF46600">
    <property type="entry name" value="C-terminal UvrC-binding domain of UvrB"/>
    <property type="match status" value="1"/>
</dbReference>
<dbReference type="Gene3D" id="3.40.1440.10">
    <property type="entry name" value="GIY-YIG endonuclease"/>
    <property type="match status" value="1"/>
</dbReference>
<dbReference type="SMART" id="SM00465">
    <property type="entry name" value="GIYc"/>
    <property type="match status" value="1"/>
</dbReference>
<keyword evidence="3 7" id="KW-0228">DNA excision</keyword>
<evidence type="ECO:0000259" key="8">
    <source>
        <dbReference type="PROSITE" id="PS50164"/>
    </source>
</evidence>
<dbReference type="EMBL" id="DXGG01000164">
    <property type="protein sequence ID" value="HIW87650.1"/>
    <property type="molecule type" value="Genomic_DNA"/>
</dbReference>
<organism evidence="10 11">
    <name type="scientific">Candidatus Onthomorpha intestinigallinarum</name>
    <dbReference type="NCBI Taxonomy" id="2840880"/>
    <lineage>
        <taxon>Bacteria</taxon>
        <taxon>Pseudomonadati</taxon>
        <taxon>Bacteroidota</taxon>
        <taxon>Bacteroidia</taxon>
        <taxon>Bacteroidales</taxon>
        <taxon>Candidatus Onthomorpha</taxon>
    </lineage>
</organism>
<feature type="domain" description="GIY-YIG" evidence="8">
    <location>
        <begin position="23"/>
        <end position="102"/>
    </location>
</feature>
<dbReference type="PANTHER" id="PTHR30562:SF1">
    <property type="entry name" value="UVRABC SYSTEM PROTEIN C"/>
    <property type="match status" value="1"/>
</dbReference>
<evidence type="ECO:0000313" key="11">
    <source>
        <dbReference type="Proteomes" id="UP000824267"/>
    </source>
</evidence>
<keyword evidence="2 7" id="KW-0227">DNA damage</keyword>
<dbReference type="Proteomes" id="UP000824267">
    <property type="component" value="Unassembled WGS sequence"/>
</dbReference>
<evidence type="ECO:0000256" key="3">
    <source>
        <dbReference type="ARBA" id="ARBA00022769"/>
    </source>
</evidence>
<evidence type="ECO:0000256" key="5">
    <source>
        <dbReference type="ARBA" id="ARBA00023204"/>
    </source>
</evidence>
<dbReference type="CDD" id="cd10434">
    <property type="entry name" value="GIY-YIG_UvrC_Cho"/>
    <property type="match status" value="1"/>
</dbReference>
<dbReference type="SUPFAM" id="SSF47781">
    <property type="entry name" value="RuvA domain 2-like"/>
    <property type="match status" value="1"/>
</dbReference>
<dbReference type="GO" id="GO:0009432">
    <property type="term" value="P:SOS response"/>
    <property type="evidence" value="ECO:0007669"/>
    <property type="project" value="UniProtKB-UniRule"/>
</dbReference>
<evidence type="ECO:0000256" key="2">
    <source>
        <dbReference type="ARBA" id="ARBA00022763"/>
    </source>
</evidence>
<dbReference type="GO" id="GO:0003677">
    <property type="term" value="F:DNA binding"/>
    <property type="evidence" value="ECO:0007669"/>
    <property type="project" value="UniProtKB-UniRule"/>
</dbReference>
<dbReference type="GO" id="GO:0009380">
    <property type="term" value="C:excinuclease repair complex"/>
    <property type="evidence" value="ECO:0007669"/>
    <property type="project" value="InterPro"/>
</dbReference>
<dbReference type="GO" id="GO:0005737">
    <property type="term" value="C:cytoplasm"/>
    <property type="evidence" value="ECO:0007669"/>
    <property type="project" value="UniProtKB-SubCell"/>
</dbReference>
<dbReference type="PANTHER" id="PTHR30562">
    <property type="entry name" value="UVRC/OXIDOREDUCTASE"/>
    <property type="match status" value="1"/>
</dbReference>
<comment type="subunit">
    <text evidence="7">Interacts with UvrB in an incision complex.</text>
</comment>
<dbReference type="InterPro" id="IPR035901">
    <property type="entry name" value="GIY-YIG_endonuc_sf"/>
</dbReference>
<accession>A0A9D1RHR2</accession>
<dbReference type="InterPro" id="IPR050066">
    <property type="entry name" value="UvrABC_protein_C"/>
</dbReference>
<dbReference type="GO" id="GO:0009381">
    <property type="term" value="F:excinuclease ABC activity"/>
    <property type="evidence" value="ECO:0007669"/>
    <property type="project" value="UniProtKB-UniRule"/>
</dbReference>
<dbReference type="Gene3D" id="1.10.150.20">
    <property type="entry name" value="5' to 3' exonuclease, C-terminal subdomain"/>
    <property type="match status" value="1"/>
</dbReference>
<evidence type="ECO:0000259" key="9">
    <source>
        <dbReference type="PROSITE" id="PS50165"/>
    </source>
</evidence>
<evidence type="ECO:0000256" key="6">
    <source>
        <dbReference type="ARBA" id="ARBA00023236"/>
    </source>
</evidence>
<reference evidence="10" key="1">
    <citation type="journal article" date="2021" name="PeerJ">
        <title>Extensive microbial diversity within the chicken gut microbiome revealed by metagenomics and culture.</title>
        <authorList>
            <person name="Gilroy R."/>
            <person name="Ravi A."/>
            <person name="Getino M."/>
            <person name="Pursley I."/>
            <person name="Horton D.L."/>
            <person name="Alikhan N.F."/>
            <person name="Baker D."/>
            <person name="Gharbi K."/>
            <person name="Hall N."/>
            <person name="Watson M."/>
            <person name="Adriaenssens E.M."/>
            <person name="Foster-Nyarko E."/>
            <person name="Jarju S."/>
            <person name="Secka A."/>
            <person name="Antonio M."/>
            <person name="Oren A."/>
            <person name="Chaudhuri R.R."/>
            <person name="La Ragione R."/>
            <person name="Hildebrand F."/>
            <person name="Pallen M.J."/>
        </authorList>
    </citation>
    <scope>NUCLEOTIDE SEQUENCE</scope>
    <source>
        <strain evidence="10">Gambia16-930</strain>
    </source>
</reference>
<evidence type="ECO:0000256" key="1">
    <source>
        <dbReference type="ARBA" id="ARBA00022490"/>
    </source>
</evidence>
<dbReference type="Pfam" id="PF14520">
    <property type="entry name" value="HHH_5"/>
    <property type="match status" value="1"/>
</dbReference>
<protein>
    <recommendedName>
        <fullName evidence="7">UvrABC system protein C</fullName>
        <shortName evidence="7">Protein UvrC</shortName>
    </recommendedName>
    <alternativeName>
        <fullName evidence="7">Excinuclease ABC subunit C</fullName>
    </alternativeName>
</protein>
<dbReference type="NCBIfam" id="TIGR00194">
    <property type="entry name" value="uvrC"/>
    <property type="match status" value="1"/>
</dbReference>
<dbReference type="HAMAP" id="MF_00203">
    <property type="entry name" value="UvrC"/>
    <property type="match status" value="1"/>
</dbReference>
<dbReference type="InterPro" id="IPR004791">
    <property type="entry name" value="UvrC"/>
</dbReference>
<comment type="subcellular location">
    <subcellularLocation>
        <location evidence="7">Cytoplasm</location>
    </subcellularLocation>
</comment>
<proteinExistence type="inferred from homology"/>
<dbReference type="Pfam" id="PF08459">
    <property type="entry name" value="UvrC_RNaseH_dom"/>
    <property type="match status" value="1"/>
</dbReference>
<comment type="caution">
    <text evidence="10">The sequence shown here is derived from an EMBL/GenBank/DDBJ whole genome shotgun (WGS) entry which is preliminary data.</text>
</comment>
<gene>
    <name evidence="7 10" type="primary">uvrC</name>
    <name evidence="10" type="ORF">IAC47_05185</name>
</gene>
<keyword evidence="5 7" id="KW-0234">DNA repair</keyword>
<keyword evidence="1 7" id="KW-0963">Cytoplasm</keyword>
<dbReference type="AlphaFoldDB" id="A0A9D1RHR2"/>
<comment type="function">
    <text evidence="7">The UvrABC repair system catalyzes the recognition and processing of DNA lesions. UvrC both incises the 5' and 3' sides of the lesion. The N-terminal half is responsible for the 3' incision and the C-terminal half is responsible for the 5' incision.</text>
</comment>
<dbReference type="Pfam" id="PF22920">
    <property type="entry name" value="UvrC_RNaseH"/>
    <property type="match status" value="1"/>
</dbReference>
<dbReference type="Gene3D" id="3.30.420.340">
    <property type="entry name" value="UvrC, RNAse H endonuclease domain"/>
    <property type="match status" value="1"/>
</dbReference>
<name>A0A9D1RHR2_9BACT</name>
<dbReference type="Pfam" id="PF01541">
    <property type="entry name" value="GIY-YIG"/>
    <property type="match status" value="1"/>
</dbReference>
<comment type="similarity">
    <text evidence="7">Belongs to the UvrC family.</text>
</comment>
<dbReference type="FunFam" id="3.40.1440.10:FF:000001">
    <property type="entry name" value="UvrABC system protein C"/>
    <property type="match status" value="1"/>
</dbReference>
<dbReference type="InterPro" id="IPR047296">
    <property type="entry name" value="GIY-YIG_UvrC_Cho"/>
</dbReference>
<keyword evidence="4 7" id="KW-0267">Excision nuclease</keyword>
<dbReference type="InterPro" id="IPR000305">
    <property type="entry name" value="GIY-YIG_endonuc"/>
</dbReference>
<dbReference type="InterPro" id="IPR038476">
    <property type="entry name" value="UvrC_RNase_H_dom_sf"/>
</dbReference>
<dbReference type="PROSITE" id="PS50164">
    <property type="entry name" value="GIY_YIG"/>
    <property type="match status" value="1"/>
</dbReference>
<keyword evidence="6 7" id="KW-0742">SOS response</keyword>
<reference evidence="10" key="2">
    <citation type="submission" date="2021-04" db="EMBL/GenBank/DDBJ databases">
        <authorList>
            <person name="Gilroy R."/>
        </authorList>
    </citation>
    <scope>NUCLEOTIDE SEQUENCE</scope>
    <source>
        <strain evidence="10">Gambia16-930</strain>
    </source>
</reference>
<dbReference type="PROSITE" id="PS50165">
    <property type="entry name" value="UVRC"/>
    <property type="match status" value="1"/>
</dbReference>
<dbReference type="InterPro" id="IPR001162">
    <property type="entry name" value="UvrC_RNase_H_dom"/>
</dbReference>
<dbReference type="SUPFAM" id="SSF82771">
    <property type="entry name" value="GIY-YIG endonuclease"/>
    <property type="match status" value="1"/>
</dbReference>
<feature type="domain" description="UvrC family homology region profile" evidence="9">
    <location>
        <begin position="345"/>
        <end position="486"/>
    </location>
</feature>
<dbReference type="GO" id="GO:0006289">
    <property type="term" value="P:nucleotide-excision repair"/>
    <property type="evidence" value="ECO:0007669"/>
    <property type="project" value="UniProtKB-UniRule"/>
</dbReference>
<dbReference type="InterPro" id="IPR036876">
    <property type="entry name" value="UVR_dom_sf"/>
</dbReference>
<evidence type="ECO:0000256" key="4">
    <source>
        <dbReference type="ARBA" id="ARBA00022881"/>
    </source>
</evidence>
<sequence length="608" mass="70461">MTDDFLKNPFKKHLDTILRTLPSLPGVYRYLDKEGNVIYVGKAKNLKNRVLSYFRSDANLSLKTRMLVRKIADIKLIVVNNETEALLLECNLIKKYKPKYNVMLKDDKSYPWICISNEDYPRVFTTRHRKKDGSVYYGPYPSGRMLKDLMALIRQMFRYRLCTQSMTEESVAKGRHKACLNYQMKLCDAPCVGYVSREDYMQTICEIRRMLRGDFTQLKREMKGRMMRYADNLEFEKAQQVKEKIAMLDEYTARTAVISNSDTNVEVYACVGFDRSIMVNAMKVVGGCIIASFSQMVECRLEETEDELLASFITQTRENLSWQAEEILLEHKIDLPDDYVRQTVPVTSEKKQLLELCHRNALFAKSDRIKKETLLDPERWSNRLVEQMQKDLHLPKPPYHMECFDNSNIQGNYPVASCVVFRNCKPSNREYKHFNIKTVVGANDFASMKEIVYRRYSRLKSEGKPLPDLIIVDGGKGQLSAAVESLEALGLFGLIPIIGIAKRLEEIFFPFDPYPLCIDKRSNSLKVIQHIRDEAHRFGITFHRSKRSKATFRTSLTDIEGIGDKTAQDLLIRFNSVKQISEASLEELVKCVGPSKARKVYDHYHKEY</sequence>
<dbReference type="InterPro" id="IPR010994">
    <property type="entry name" value="RuvA_2-like"/>
</dbReference>